<name>A0AAE0K7Q4_9PEZI</name>
<dbReference type="Proteomes" id="UP001287356">
    <property type="component" value="Unassembled WGS sequence"/>
</dbReference>
<dbReference type="InterPro" id="IPR056884">
    <property type="entry name" value="NPHP3-like_N"/>
</dbReference>
<feature type="domain" description="Nephrocystin 3-like N-terminal" evidence="3">
    <location>
        <begin position="29"/>
        <end position="194"/>
    </location>
</feature>
<keyword evidence="1" id="KW-0677">Repeat</keyword>
<dbReference type="InterPro" id="IPR054471">
    <property type="entry name" value="GPIID_WHD"/>
</dbReference>
<feature type="domain" description="GPI inositol-deacylase winged helix" evidence="2">
    <location>
        <begin position="311"/>
        <end position="390"/>
    </location>
</feature>
<proteinExistence type="predicted"/>
<evidence type="ECO:0000313" key="5">
    <source>
        <dbReference type="Proteomes" id="UP001287356"/>
    </source>
</evidence>
<dbReference type="AlphaFoldDB" id="A0AAE0K7Q4"/>
<comment type="caution">
    <text evidence="4">The sequence shown here is derived from an EMBL/GenBank/DDBJ whole genome shotgun (WGS) entry which is preliminary data.</text>
</comment>
<protein>
    <recommendedName>
        <fullName evidence="6">NACHT domain-containing protein</fullName>
    </recommendedName>
</protein>
<evidence type="ECO:0000259" key="2">
    <source>
        <dbReference type="Pfam" id="PF22939"/>
    </source>
</evidence>
<feature type="non-terminal residue" evidence="4">
    <location>
        <position position="393"/>
    </location>
</feature>
<gene>
    <name evidence="4" type="ORF">B0T24DRAFT_500138</name>
</gene>
<dbReference type="SUPFAM" id="SSF52540">
    <property type="entry name" value="P-loop containing nucleoside triphosphate hydrolases"/>
    <property type="match status" value="1"/>
</dbReference>
<reference evidence="4" key="2">
    <citation type="submission" date="2023-06" db="EMBL/GenBank/DDBJ databases">
        <authorList>
            <consortium name="Lawrence Berkeley National Laboratory"/>
            <person name="Haridas S."/>
            <person name="Hensen N."/>
            <person name="Bonometti L."/>
            <person name="Westerberg I."/>
            <person name="Brannstrom I.O."/>
            <person name="Guillou S."/>
            <person name="Cros-Aarteil S."/>
            <person name="Calhoun S."/>
            <person name="Kuo A."/>
            <person name="Mondo S."/>
            <person name="Pangilinan J."/>
            <person name="Riley R."/>
            <person name="Labutti K."/>
            <person name="Andreopoulos B."/>
            <person name="Lipzen A."/>
            <person name="Chen C."/>
            <person name="Yanf M."/>
            <person name="Daum C."/>
            <person name="Ng V."/>
            <person name="Clum A."/>
            <person name="Steindorff A."/>
            <person name="Ohm R."/>
            <person name="Martin F."/>
            <person name="Silar P."/>
            <person name="Natvig D."/>
            <person name="Lalanne C."/>
            <person name="Gautier V."/>
            <person name="Ament-Velasquez S.L."/>
            <person name="Kruys A."/>
            <person name="Hutchinson M.I."/>
            <person name="Powell A.J."/>
            <person name="Barry K."/>
            <person name="Miller A.N."/>
            <person name="Grigoriev I.V."/>
            <person name="Debuchy R."/>
            <person name="Gladieux P."/>
            <person name="Thoren M.H."/>
            <person name="Johannesson H."/>
        </authorList>
    </citation>
    <scope>NUCLEOTIDE SEQUENCE</scope>
    <source>
        <strain evidence="4">CBS 958.72</strain>
    </source>
</reference>
<dbReference type="InterPro" id="IPR027417">
    <property type="entry name" value="P-loop_NTPase"/>
</dbReference>
<dbReference type="Pfam" id="PF24883">
    <property type="entry name" value="NPHP3_N"/>
    <property type="match status" value="1"/>
</dbReference>
<dbReference type="Pfam" id="PF22939">
    <property type="entry name" value="WHD_GPIID"/>
    <property type="match status" value="1"/>
</dbReference>
<dbReference type="Gene3D" id="3.40.50.300">
    <property type="entry name" value="P-loop containing nucleotide triphosphate hydrolases"/>
    <property type="match status" value="1"/>
</dbReference>
<evidence type="ECO:0000256" key="1">
    <source>
        <dbReference type="ARBA" id="ARBA00022737"/>
    </source>
</evidence>
<dbReference type="PANTHER" id="PTHR10039">
    <property type="entry name" value="AMELOGENIN"/>
    <property type="match status" value="1"/>
</dbReference>
<accession>A0AAE0K7Q4</accession>
<keyword evidence="5" id="KW-1185">Reference proteome</keyword>
<dbReference type="PANTHER" id="PTHR10039:SF15">
    <property type="entry name" value="NACHT DOMAIN-CONTAINING PROTEIN"/>
    <property type="match status" value="1"/>
</dbReference>
<evidence type="ECO:0000259" key="3">
    <source>
        <dbReference type="Pfam" id="PF24883"/>
    </source>
</evidence>
<dbReference type="EMBL" id="JAULSN010000005">
    <property type="protein sequence ID" value="KAK3371092.1"/>
    <property type="molecule type" value="Genomic_DNA"/>
</dbReference>
<evidence type="ECO:0008006" key="6">
    <source>
        <dbReference type="Google" id="ProtNLM"/>
    </source>
</evidence>
<sequence>MDNREILDWLTPVDYGPELSDYLRKRQPGTGQWLLSSTEFGAWLQNRGQTLFCPGIPGGGKTFLTSIVIEHLTNCYRTDAGIGVAYFYCNFRRQYQQEVEHLLASLLKQLVQDLPEMPDNVKRLHGDHKSRRTRPSVKELSETLESVASRYSKLFLIVDALDESQPNEDGRGSVVSAIFHLQAACQANVFATSRFIPDITNRFAEAASREIRASPGDIQKYIEGYVGRLPSFVRRDEQLQREIATGIAEAVDGMFLLAQIYLRSLDDKTTPKTVRRAVMQFRKQTPGSSEDQKRQILDEAYQNAMDRIYGQKAGFRQLAESVLAWITCAQRPLSMVELQHALALEPGSHELDPQNLPQVEDMVSVCAGLVAVDEASSVVRLVHYTTQEYFERT</sequence>
<reference evidence="4" key="1">
    <citation type="journal article" date="2023" name="Mol. Phylogenet. Evol.">
        <title>Genome-scale phylogeny and comparative genomics of the fungal order Sordariales.</title>
        <authorList>
            <person name="Hensen N."/>
            <person name="Bonometti L."/>
            <person name="Westerberg I."/>
            <person name="Brannstrom I.O."/>
            <person name="Guillou S."/>
            <person name="Cros-Aarteil S."/>
            <person name="Calhoun S."/>
            <person name="Haridas S."/>
            <person name="Kuo A."/>
            <person name="Mondo S."/>
            <person name="Pangilinan J."/>
            <person name="Riley R."/>
            <person name="LaButti K."/>
            <person name="Andreopoulos B."/>
            <person name="Lipzen A."/>
            <person name="Chen C."/>
            <person name="Yan M."/>
            <person name="Daum C."/>
            <person name="Ng V."/>
            <person name="Clum A."/>
            <person name="Steindorff A."/>
            <person name="Ohm R.A."/>
            <person name="Martin F."/>
            <person name="Silar P."/>
            <person name="Natvig D.O."/>
            <person name="Lalanne C."/>
            <person name="Gautier V."/>
            <person name="Ament-Velasquez S.L."/>
            <person name="Kruys A."/>
            <person name="Hutchinson M.I."/>
            <person name="Powell A.J."/>
            <person name="Barry K."/>
            <person name="Miller A.N."/>
            <person name="Grigoriev I.V."/>
            <person name="Debuchy R."/>
            <person name="Gladieux P."/>
            <person name="Hiltunen Thoren M."/>
            <person name="Johannesson H."/>
        </authorList>
    </citation>
    <scope>NUCLEOTIDE SEQUENCE</scope>
    <source>
        <strain evidence="4">CBS 958.72</strain>
    </source>
</reference>
<organism evidence="4 5">
    <name type="scientific">Lasiosphaeria ovina</name>
    <dbReference type="NCBI Taxonomy" id="92902"/>
    <lineage>
        <taxon>Eukaryota</taxon>
        <taxon>Fungi</taxon>
        <taxon>Dikarya</taxon>
        <taxon>Ascomycota</taxon>
        <taxon>Pezizomycotina</taxon>
        <taxon>Sordariomycetes</taxon>
        <taxon>Sordariomycetidae</taxon>
        <taxon>Sordariales</taxon>
        <taxon>Lasiosphaeriaceae</taxon>
        <taxon>Lasiosphaeria</taxon>
    </lineage>
</organism>
<evidence type="ECO:0000313" key="4">
    <source>
        <dbReference type="EMBL" id="KAK3371092.1"/>
    </source>
</evidence>